<evidence type="ECO:0000256" key="2">
    <source>
        <dbReference type="ARBA" id="ARBA00023125"/>
    </source>
</evidence>
<gene>
    <name evidence="6" type="ORF">ACFFR3_00615</name>
</gene>
<feature type="domain" description="HTH hxlR-type" evidence="5">
    <location>
        <begin position="19"/>
        <end position="117"/>
    </location>
</feature>
<evidence type="ECO:0000256" key="4">
    <source>
        <dbReference type="SAM" id="MobiDB-lite"/>
    </source>
</evidence>
<sequence length="171" mass="18783">MVTTSSETVLHGSPYRADCPTRHILDRIGDRWTVLIVGALQDGSARFSELRRRIEGISQKMLTQTLRGLERDGLVRRTVYAEVPVRVEYALTEAGRTLGEPLRALQEWAVTHLGDVSASQQAYDRAQEAPAQAGAAHAQQAPTGAAHAQRARAGGAHDVPQEVRDRDRRTP</sequence>
<keyword evidence="3" id="KW-0804">Transcription</keyword>
<comment type="caution">
    <text evidence="6">The sequence shown here is derived from an EMBL/GenBank/DDBJ whole genome shotgun (WGS) entry which is preliminary data.</text>
</comment>
<evidence type="ECO:0000313" key="7">
    <source>
        <dbReference type="Proteomes" id="UP001589568"/>
    </source>
</evidence>
<evidence type="ECO:0000256" key="3">
    <source>
        <dbReference type="ARBA" id="ARBA00023163"/>
    </source>
</evidence>
<feature type="compositionally biased region" description="Low complexity" evidence="4">
    <location>
        <begin position="128"/>
        <end position="157"/>
    </location>
</feature>
<dbReference type="SUPFAM" id="SSF46785">
    <property type="entry name" value="Winged helix' DNA-binding domain"/>
    <property type="match status" value="1"/>
</dbReference>
<proteinExistence type="predicted"/>
<keyword evidence="1" id="KW-0805">Transcription regulation</keyword>
<dbReference type="Gene3D" id="1.10.10.10">
    <property type="entry name" value="Winged helix-like DNA-binding domain superfamily/Winged helix DNA-binding domain"/>
    <property type="match status" value="1"/>
</dbReference>
<dbReference type="Proteomes" id="UP001589568">
    <property type="component" value="Unassembled WGS sequence"/>
</dbReference>
<dbReference type="InterPro" id="IPR002577">
    <property type="entry name" value="HTH_HxlR"/>
</dbReference>
<reference evidence="6 7" key="1">
    <citation type="submission" date="2024-09" db="EMBL/GenBank/DDBJ databases">
        <authorList>
            <person name="Sun Q."/>
            <person name="Mori K."/>
        </authorList>
    </citation>
    <scope>NUCLEOTIDE SEQUENCE [LARGE SCALE GENOMIC DNA]</scope>
    <source>
        <strain evidence="6 7">JCM 3324</strain>
    </source>
</reference>
<dbReference type="Pfam" id="PF01638">
    <property type="entry name" value="HxlR"/>
    <property type="match status" value="1"/>
</dbReference>
<organism evidence="6 7">
    <name type="scientific">Nonomuraea salmonea</name>
    <dbReference type="NCBI Taxonomy" id="46181"/>
    <lineage>
        <taxon>Bacteria</taxon>
        <taxon>Bacillati</taxon>
        <taxon>Actinomycetota</taxon>
        <taxon>Actinomycetes</taxon>
        <taxon>Streptosporangiales</taxon>
        <taxon>Streptosporangiaceae</taxon>
        <taxon>Nonomuraea</taxon>
    </lineage>
</organism>
<protein>
    <submittedName>
        <fullName evidence="6">Winged helix-turn-helix transcriptional regulator</fullName>
    </submittedName>
</protein>
<dbReference type="EMBL" id="JBHMCF010000002">
    <property type="protein sequence ID" value="MFB9467983.1"/>
    <property type="molecule type" value="Genomic_DNA"/>
</dbReference>
<evidence type="ECO:0000259" key="5">
    <source>
        <dbReference type="PROSITE" id="PS51118"/>
    </source>
</evidence>
<feature type="compositionally biased region" description="Basic and acidic residues" evidence="4">
    <location>
        <begin position="159"/>
        <end position="171"/>
    </location>
</feature>
<dbReference type="PANTHER" id="PTHR33204:SF18">
    <property type="entry name" value="TRANSCRIPTIONAL REGULATORY PROTEIN"/>
    <property type="match status" value="1"/>
</dbReference>
<keyword evidence="2" id="KW-0238">DNA-binding</keyword>
<dbReference type="PROSITE" id="PS51118">
    <property type="entry name" value="HTH_HXLR"/>
    <property type="match status" value="1"/>
</dbReference>
<name>A0ABV5NCG3_9ACTN</name>
<dbReference type="PANTHER" id="PTHR33204">
    <property type="entry name" value="TRANSCRIPTIONAL REGULATOR, MARR FAMILY"/>
    <property type="match status" value="1"/>
</dbReference>
<feature type="region of interest" description="Disordered" evidence="4">
    <location>
        <begin position="121"/>
        <end position="171"/>
    </location>
</feature>
<accession>A0ABV5NCG3</accession>
<dbReference type="InterPro" id="IPR036388">
    <property type="entry name" value="WH-like_DNA-bd_sf"/>
</dbReference>
<keyword evidence="7" id="KW-1185">Reference proteome</keyword>
<evidence type="ECO:0000256" key="1">
    <source>
        <dbReference type="ARBA" id="ARBA00023015"/>
    </source>
</evidence>
<dbReference type="InterPro" id="IPR036390">
    <property type="entry name" value="WH_DNA-bd_sf"/>
</dbReference>
<dbReference type="RefSeq" id="WP_345388372.1">
    <property type="nucleotide sequence ID" value="NZ_BAAAXS010000001.1"/>
</dbReference>
<evidence type="ECO:0000313" key="6">
    <source>
        <dbReference type="EMBL" id="MFB9467983.1"/>
    </source>
</evidence>